<dbReference type="PANTHER" id="PTHR10151">
    <property type="entry name" value="ECTONUCLEOTIDE PYROPHOSPHATASE/PHOSPHODIESTERASE"/>
    <property type="match status" value="1"/>
</dbReference>
<evidence type="ECO:0000256" key="8">
    <source>
        <dbReference type="ARBA" id="ARBA00022723"/>
    </source>
</evidence>
<evidence type="ECO:0000256" key="13">
    <source>
        <dbReference type="ARBA" id="ARBA00023098"/>
    </source>
</evidence>
<evidence type="ECO:0000256" key="17">
    <source>
        <dbReference type="ARBA" id="ARBA00023288"/>
    </source>
</evidence>
<keyword evidence="32" id="KW-0812">Transmembrane</keyword>
<feature type="transmembrane region" description="Helical" evidence="32">
    <location>
        <begin position="232"/>
        <end position="256"/>
    </location>
</feature>
<evidence type="ECO:0000256" key="23">
    <source>
        <dbReference type="ARBA" id="ARBA00047482"/>
    </source>
</evidence>
<dbReference type="EC" id="3.1.4.38" evidence="4"/>
<evidence type="ECO:0000256" key="5">
    <source>
        <dbReference type="ARBA" id="ARBA00022475"/>
    </source>
</evidence>
<dbReference type="GO" id="GO:0046872">
    <property type="term" value="F:metal ion binding"/>
    <property type="evidence" value="ECO:0007669"/>
    <property type="project" value="UniProtKB-KW"/>
</dbReference>
<dbReference type="GO" id="GO:0005886">
    <property type="term" value="C:plasma membrane"/>
    <property type="evidence" value="ECO:0007669"/>
    <property type="project" value="UniProtKB-SubCell"/>
</dbReference>
<evidence type="ECO:0000256" key="24">
    <source>
        <dbReference type="ARBA" id="ARBA00047494"/>
    </source>
</evidence>
<comment type="catalytic activity">
    <reaction evidence="27">
        <text>1-hexadecanoyl-sn-glycero-3-phosphocholine + H2O = 1-hexadecanoyl-sn-glycerol + phosphocholine + H(+)</text>
        <dbReference type="Rhea" id="RHEA:41119"/>
        <dbReference type="ChEBI" id="CHEBI:15377"/>
        <dbReference type="ChEBI" id="CHEBI:15378"/>
        <dbReference type="ChEBI" id="CHEBI:72998"/>
        <dbReference type="ChEBI" id="CHEBI:75542"/>
        <dbReference type="ChEBI" id="CHEBI:295975"/>
    </reaction>
    <physiologicalReaction direction="left-to-right" evidence="27">
        <dbReference type="Rhea" id="RHEA:41120"/>
    </physiologicalReaction>
</comment>
<evidence type="ECO:0000256" key="25">
    <source>
        <dbReference type="ARBA" id="ARBA00047600"/>
    </source>
</evidence>
<dbReference type="Gene3D" id="3.30.1360.180">
    <property type="match status" value="1"/>
</dbReference>
<comment type="catalytic activity">
    <reaction evidence="24">
        <text>a 1-O-alkyl-sn-glycero-3-phosphocholine + H2O = a 1-O-alkyl-sn-glycerol + phosphocholine + H(+)</text>
        <dbReference type="Rhea" id="RHEA:36083"/>
        <dbReference type="ChEBI" id="CHEBI:15377"/>
        <dbReference type="ChEBI" id="CHEBI:15378"/>
        <dbReference type="ChEBI" id="CHEBI:15850"/>
        <dbReference type="ChEBI" id="CHEBI:30909"/>
        <dbReference type="ChEBI" id="CHEBI:295975"/>
    </reaction>
    <physiologicalReaction direction="left-to-right" evidence="24">
        <dbReference type="Rhea" id="RHEA:36084"/>
    </physiologicalReaction>
</comment>
<evidence type="ECO:0000256" key="28">
    <source>
        <dbReference type="ARBA" id="ARBA00048234"/>
    </source>
</evidence>
<evidence type="ECO:0000256" key="30">
    <source>
        <dbReference type="ARBA" id="ARBA00049092"/>
    </source>
</evidence>
<dbReference type="GO" id="GO:0016042">
    <property type="term" value="P:lipid catabolic process"/>
    <property type="evidence" value="ECO:0007669"/>
    <property type="project" value="UniProtKB-KW"/>
</dbReference>
<dbReference type="InterPro" id="IPR017850">
    <property type="entry name" value="Alkaline_phosphatase_core_sf"/>
</dbReference>
<comment type="catalytic activity">
    <reaction evidence="25">
        <text>a 1-acyl-sn-glycero-3-phosphocholine + H2O = a 1-acyl-sn-glycerol + phosphocholine + H(+)</text>
        <dbReference type="Rhea" id="RHEA:44720"/>
        <dbReference type="ChEBI" id="CHEBI:15377"/>
        <dbReference type="ChEBI" id="CHEBI:15378"/>
        <dbReference type="ChEBI" id="CHEBI:58168"/>
        <dbReference type="ChEBI" id="CHEBI:64683"/>
        <dbReference type="ChEBI" id="CHEBI:295975"/>
    </reaction>
    <physiologicalReaction direction="left-to-right" evidence="25">
        <dbReference type="Rhea" id="RHEA:44721"/>
    </physiologicalReaction>
</comment>
<evidence type="ECO:0000256" key="4">
    <source>
        <dbReference type="ARBA" id="ARBA00012318"/>
    </source>
</evidence>
<organism evidence="33">
    <name type="scientific">Echinostoma caproni</name>
    <dbReference type="NCBI Taxonomy" id="27848"/>
    <lineage>
        <taxon>Eukaryota</taxon>
        <taxon>Metazoa</taxon>
        <taxon>Spiralia</taxon>
        <taxon>Lophotrochozoa</taxon>
        <taxon>Platyhelminthes</taxon>
        <taxon>Trematoda</taxon>
        <taxon>Digenea</taxon>
        <taxon>Plagiorchiida</taxon>
        <taxon>Echinostomata</taxon>
        <taxon>Echinostomatoidea</taxon>
        <taxon>Echinostomatidae</taxon>
        <taxon>Echinostoma</taxon>
    </lineage>
</organism>
<keyword evidence="11" id="KW-0862">Zinc</keyword>
<keyword evidence="32" id="KW-1133">Transmembrane helix</keyword>
<keyword evidence="6" id="KW-0597">Phosphoprotein</keyword>
<reference evidence="33" key="1">
    <citation type="submission" date="2016-06" db="UniProtKB">
        <authorList>
            <consortium name="WormBaseParasite"/>
        </authorList>
    </citation>
    <scope>IDENTIFICATION</scope>
</reference>
<evidence type="ECO:0000256" key="9">
    <source>
        <dbReference type="ARBA" id="ARBA00022729"/>
    </source>
</evidence>
<keyword evidence="12" id="KW-0442">Lipid degradation</keyword>
<keyword evidence="9" id="KW-0732">Signal</keyword>
<evidence type="ECO:0000256" key="31">
    <source>
        <dbReference type="ARBA" id="ARBA00049320"/>
    </source>
</evidence>
<evidence type="ECO:0000256" key="22">
    <source>
        <dbReference type="ARBA" id="ARBA00047322"/>
    </source>
</evidence>
<keyword evidence="15" id="KW-1015">Disulfide bond</keyword>
<keyword evidence="7" id="KW-0336">GPI-anchor</keyword>
<sequence>LDRVGHSSGPLSDELLLDVLPQLDQVVDGLVEHLRSLDREVHLVLTSDHGMTDVHGKELLDRYISRDQVKKVINRGSTVGIWPHPDRYNRTYRRLEGLRSKHFSVYNLSTIPSSWHTGGPLFPPLLLVAKPGYLIHSEHWPIESNQYDPTQPYVGAHGYDATESDMHVPLFLFGPMVRPGVTYRDRPLDQTYTYKLLTALSGQRGASEQYTASVRSYAPLWSSHDLMTRDTFIVSVSLGMVFCALLCVLLLSVGLWKLCRSRLLFFSPKSISRSGDVDELNEHLISADGMRKVSEYPGSLVA</sequence>
<dbReference type="GO" id="GO:0098552">
    <property type="term" value="C:side of membrane"/>
    <property type="evidence" value="ECO:0007669"/>
    <property type="project" value="UniProtKB-KW"/>
</dbReference>
<comment type="subcellular location">
    <subcellularLocation>
        <location evidence="2">Cell membrane</location>
        <topology evidence="2">Lipid-anchor</topology>
        <topology evidence="2">GPI-anchor</topology>
    </subcellularLocation>
</comment>
<evidence type="ECO:0000256" key="21">
    <source>
        <dbReference type="ARBA" id="ARBA00047290"/>
    </source>
</evidence>
<evidence type="ECO:0000256" key="19">
    <source>
        <dbReference type="ARBA" id="ARBA00032556"/>
    </source>
</evidence>
<evidence type="ECO:0000256" key="7">
    <source>
        <dbReference type="ARBA" id="ARBA00022622"/>
    </source>
</evidence>
<dbReference type="Pfam" id="PF01663">
    <property type="entry name" value="Phosphodiest"/>
    <property type="match status" value="1"/>
</dbReference>
<comment type="catalytic activity">
    <reaction evidence="21">
        <text>1-dodecanoyl-sn-glycero-3-phosphocholine + H2O = 1-dodecanoyl-sn-glycerol + phosphocholine + H(+)</text>
        <dbReference type="Rhea" id="RHEA:41127"/>
        <dbReference type="ChEBI" id="CHEBI:15377"/>
        <dbReference type="ChEBI" id="CHEBI:15378"/>
        <dbReference type="ChEBI" id="CHEBI:74966"/>
        <dbReference type="ChEBI" id="CHEBI:75529"/>
        <dbReference type="ChEBI" id="CHEBI:295975"/>
    </reaction>
    <physiologicalReaction direction="left-to-right" evidence="21">
        <dbReference type="Rhea" id="RHEA:41128"/>
    </physiologicalReaction>
</comment>
<evidence type="ECO:0000313" key="33">
    <source>
        <dbReference type="WBParaSite" id="ECPE_0001522101-mRNA-1"/>
    </source>
</evidence>
<dbReference type="GO" id="GO:0047390">
    <property type="term" value="F:glycerophosphocholine cholinephosphodiesterase activity"/>
    <property type="evidence" value="ECO:0007669"/>
    <property type="project" value="UniProtKB-EC"/>
</dbReference>
<evidence type="ECO:0000256" key="14">
    <source>
        <dbReference type="ARBA" id="ARBA00023136"/>
    </source>
</evidence>
<proteinExistence type="inferred from homology"/>
<comment type="catalytic activity">
    <reaction evidence="23">
        <text>glycero-2-phosphocholine + H2O = phosphocholine + glycerol + H(+)</text>
        <dbReference type="Rhea" id="RHEA:61684"/>
        <dbReference type="ChEBI" id="CHEBI:15377"/>
        <dbReference type="ChEBI" id="CHEBI:15378"/>
        <dbReference type="ChEBI" id="CHEBI:17754"/>
        <dbReference type="ChEBI" id="CHEBI:144950"/>
        <dbReference type="ChEBI" id="CHEBI:295975"/>
    </reaction>
    <physiologicalReaction direction="left-to-right" evidence="23">
        <dbReference type="Rhea" id="RHEA:61685"/>
    </physiologicalReaction>
</comment>
<comment type="function">
    <text evidence="20">Choline-specific glycerophosphodiesterase that hydrolyzes glycerophosphocholine (GPC) and lysophosphatidylcholine (LPC) and contributes to supplying choline to the cells. Has a preference for LPC with short (12:0 and 14:0) or polyunsaturated (18:2 and 20:4) fatty acids. In vitro, hydrolyzes only choline-containing lysophospholipids, such as sphingosylphosphorylcholine (SPC), platelet-activating factor (PAF) and lysoPAF, but not other lysophospholipids.</text>
</comment>
<comment type="catalytic activity">
    <reaction evidence="31">
        <text>1-(5Z,8Z,11Z,14Z-eicosatetraenoyl)-sn-glycero-3-phosphocholine + H2O = 1-(5Z,8Z,11Z,14Z-eicosatetraenoyl)-sn-glycerol + phosphocholine + H(+)</text>
        <dbReference type="Rhea" id="RHEA:41003"/>
        <dbReference type="ChEBI" id="CHEBI:15377"/>
        <dbReference type="ChEBI" id="CHEBI:15378"/>
        <dbReference type="ChEBI" id="CHEBI:34071"/>
        <dbReference type="ChEBI" id="CHEBI:74344"/>
        <dbReference type="ChEBI" id="CHEBI:295975"/>
    </reaction>
    <physiologicalReaction direction="left-to-right" evidence="31">
        <dbReference type="Rhea" id="RHEA:41004"/>
    </physiologicalReaction>
</comment>
<dbReference type="SUPFAM" id="SSF53649">
    <property type="entry name" value="Alkaline phosphatase-like"/>
    <property type="match status" value="1"/>
</dbReference>
<protein>
    <recommendedName>
        <fullName evidence="4">glycerophosphocholine cholinephosphodiesterase</fullName>
        <ecNumber evidence="4">3.1.4.38</ecNumber>
    </recommendedName>
    <alternativeName>
        <fullName evidence="19">Choline-specific glycerophosphodiester phosphodiesterase</fullName>
    </alternativeName>
    <alternativeName>
        <fullName evidence="18">Ectonucleotide pyrophosphatase/phosphodiesterase family member 6</fullName>
    </alternativeName>
</protein>
<evidence type="ECO:0000256" key="10">
    <source>
        <dbReference type="ARBA" id="ARBA00022801"/>
    </source>
</evidence>
<evidence type="ECO:0000256" key="20">
    <source>
        <dbReference type="ARBA" id="ARBA00046203"/>
    </source>
</evidence>
<name>A0A183B7J6_9TREM</name>
<keyword evidence="8" id="KW-0479">Metal-binding</keyword>
<evidence type="ECO:0000256" key="16">
    <source>
        <dbReference type="ARBA" id="ARBA00023180"/>
    </source>
</evidence>
<comment type="catalytic activity">
    <reaction evidence="30">
        <text>1-(9Z,12Z)-octadecadienoyl-sn-glycero-3-phosphocholine + H2O = 1-(9Z,12Z-octadecadienoyl)-sn-glycerol + phosphocholine + H(+)</text>
        <dbReference type="Rhea" id="RHEA:41115"/>
        <dbReference type="ChEBI" id="CHEBI:15377"/>
        <dbReference type="ChEBI" id="CHEBI:15378"/>
        <dbReference type="ChEBI" id="CHEBI:28733"/>
        <dbReference type="ChEBI" id="CHEBI:75561"/>
        <dbReference type="ChEBI" id="CHEBI:295975"/>
    </reaction>
    <physiologicalReaction direction="left-to-right" evidence="30">
        <dbReference type="Rhea" id="RHEA:41116"/>
    </physiologicalReaction>
</comment>
<evidence type="ECO:0000256" key="15">
    <source>
        <dbReference type="ARBA" id="ARBA00023157"/>
    </source>
</evidence>
<keyword evidence="10" id="KW-0378">Hydrolase</keyword>
<keyword evidence="13" id="KW-0443">Lipid metabolism</keyword>
<dbReference type="AlphaFoldDB" id="A0A183B7J6"/>
<keyword evidence="14 32" id="KW-0472">Membrane</keyword>
<comment type="catalytic activity">
    <reaction evidence="26">
        <text>1-tetradecanoyl-sn-glycero-3-phosphocholine + H2O = 1-tetradecanoyl-sn-glycerol + phosphocholine + H(+)</text>
        <dbReference type="Rhea" id="RHEA:40999"/>
        <dbReference type="ChEBI" id="CHEBI:15377"/>
        <dbReference type="ChEBI" id="CHEBI:15378"/>
        <dbReference type="ChEBI" id="CHEBI:64489"/>
        <dbReference type="ChEBI" id="CHEBI:75536"/>
        <dbReference type="ChEBI" id="CHEBI:295975"/>
    </reaction>
    <physiologicalReaction direction="left-to-right" evidence="26">
        <dbReference type="Rhea" id="RHEA:41000"/>
    </physiologicalReaction>
</comment>
<evidence type="ECO:0000256" key="12">
    <source>
        <dbReference type="ARBA" id="ARBA00022963"/>
    </source>
</evidence>
<evidence type="ECO:0000256" key="2">
    <source>
        <dbReference type="ARBA" id="ARBA00004609"/>
    </source>
</evidence>
<keyword evidence="17" id="KW-0449">Lipoprotein</keyword>
<keyword evidence="16" id="KW-0325">Glycoprotein</keyword>
<evidence type="ECO:0000256" key="6">
    <source>
        <dbReference type="ARBA" id="ARBA00022553"/>
    </source>
</evidence>
<evidence type="ECO:0000256" key="29">
    <source>
        <dbReference type="ARBA" id="ARBA00048703"/>
    </source>
</evidence>
<dbReference type="WBParaSite" id="ECPE_0001522101-mRNA-1">
    <property type="protein sequence ID" value="ECPE_0001522101-mRNA-1"/>
    <property type="gene ID" value="ECPE_0001522101"/>
</dbReference>
<evidence type="ECO:0000256" key="11">
    <source>
        <dbReference type="ARBA" id="ARBA00022833"/>
    </source>
</evidence>
<evidence type="ECO:0000256" key="3">
    <source>
        <dbReference type="ARBA" id="ARBA00010594"/>
    </source>
</evidence>
<comment type="catalytic activity">
    <reaction evidence="22">
        <text>1-(9Z-octadecenoyl)-sn-glycero-3-phosphocholine + H2O = 1-(9Z-octadecenoyl)-sn-glycerol + phosphocholine + H(+)</text>
        <dbReference type="Rhea" id="RHEA:41091"/>
        <dbReference type="ChEBI" id="CHEBI:15377"/>
        <dbReference type="ChEBI" id="CHEBI:15378"/>
        <dbReference type="ChEBI" id="CHEBI:28610"/>
        <dbReference type="ChEBI" id="CHEBI:75757"/>
        <dbReference type="ChEBI" id="CHEBI:295975"/>
    </reaction>
    <physiologicalReaction direction="left-to-right" evidence="22">
        <dbReference type="Rhea" id="RHEA:41092"/>
    </physiologicalReaction>
</comment>
<comment type="similarity">
    <text evidence="3">Belongs to the nucleotide pyrophosphatase/phosphodiesterase family.</text>
</comment>
<evidence type="ECO:0000256" key="27">
    <source>
        <dbReference type="ARBA" id="ARBA00048209"/>
    </source>
</evidence>
<dbReference type="InterPro" id="IPR002591">
    <property type="entry name" value="Phosphodiest/P_Trfase"/>
</dbReference>
<evidence type="ECO:0000256" key="26">
    <source>
        <dbReference type="ARBA" id="ARBA00047779"/>
    </source>
</evidence>
<comment type="cofactor">
    <cofactor evidence="1">
        <name>Zn(2+)</name>
        <dbReference type="ChEBI" id="CHEBI:29105"/>
    </cofactor>
</comment>
<evidence type="ECO:0000256" key="32">
    <source>
        <dbReference type="SAM" id="Phobius"/>
    </source>
</evidence>
<evidence type="ECO:0000256" key="18">
    <source>
        <dbReference type="ARBA" id="ARBA00031167"/>
    </source>
</evidence>
<evidence type="ECO:0000256" key="1">
    <source>
        <dbReference type="ARBA" id="ARBA00001947"/>
    </source>
</evidence>
<comment type="catalytic activity">
    <reaction evidence="29">
        <text>sn-glycerol 3-phosphocholine + H2O = phosphocholine + glycerol + H(+)</text>
        <dbReference type="Rhea" id="RHEA:19545"/>
        <dbReference type="ChEBI" id="CHEBI:15377"/>
        <dbReference type="ChEBI" id="CHEBI:15378"/>
        <dbReference type="ChEBI" id="CHEBI:16870"/>
        <dbReference type="ChEBI" id="CHEBI:17754"/>
        <dbReference type="ChEBI" id="CHEBI:295975"/>
        <dbReference type="EC" id="3.1.4.38"/>
    </reaction>
    <physiologicalReaction direction="left-to-right" evidence="29">
        <dbReference type="Rhea" id="RHEA:19546"/>
    </physiologicalReaction>
</comment>
<keyword evidence="5" id="KW-1003">Cell membrane</keyword>
<dbReference type="Gene3D" id="3.40.720.10">
    <property type="entry name" value="Alkaline Phosphatase, subunit A"/>
    <property type="match status" value="1"/>
</dbReference>
<comment type="catalytic activity">
    <reaction evidence="28">
        <text>sphing-4-enine-phosphocholine + H2O = sphing-4-enine + phosphocholine + H(+)</text>
        <dbReference type="Rhea" id="RHEA:41095"/>
        <dbReference type="ChEBI" id="CHEBI:15377"/>
        <dbReference type="ChEBI" id="CHEBI:15378"/>
        <dbReference type="ChEBI" id="CHEBI:57756"/>
        <dbReference type="ChEBI" id="CHEBI:58906"/>
        <dbReference type="ChEBI" id="CHEBI:295975"/>
    </reaction>
    <physiologicalReaction direction="left-to-right" evidence="28">
        <dbReference type="Rhea" id="RHEA:41096"/>
    </physiologicalReaction>
</comment>
<accession>A0A183B7J6</accession>
<dbReference type="PANTHER" id="PTHR10151:SF66">
    <property type="entry name" value="GLYCEROPHOSPHOCHOLINE CHOLINEPHOSPHODIESTERASE ENPP6"/>
    <property type="match status" value="1"/>
</dbReference>